<reference evidence="2 3" key="2">
    <citation type="journal article" date="2016" name="Int. J. Syst. Evol. Microbiol.">
        <title>Paenibacillus bovis sp. nov., isolated from raw yak (Bos grunniens) milk.</title>
        <authorList>
            <person name="Gao C."/>
            <person name="Han J."/>
            <person name="Liu Z."/>
            <person name="Xu X."/>
            <person name="Hang F."/>
            <person name="Wu Z."/>
        </authorList>
    </citation>
    <scope>NUCLEOTIDE SEQUENCE [LARGE SCALE GENOMIC DNA]</scope>
    <source>
        <strain evidence="2 3">BD3526</strain>
    </source>
</reference>
<sequence>MKYRQFISQATSFTTKLLRNRFGKGPQSVNIALNDQCIIFHLREFISPVENFLLSQEEEEAFRYTRELIMKSMLPELRSFLQEHLEMEITDMYYDWGMHNASGIIVGLLEAGWKDTLDYEGREAVHAQIIEVTRHVQKAPEIITSWWVNPKTLVVFRQGIIILIEKELIDLGLGSLLKTAKRRLEKRMLLQAVQLDTVLGKSVADLYVDWNFDQDHSVIVYIFE</sequence>
<protein>
    <recommendedName>
        <fullName evidence="1">Na+-translocating membrane potential-generating system MpsC domain-containing protein</fullName>
    </recommendedName>
</protein>
<dbReference type="RefSeq" id="WP_060532933.1">
    <property type="nucleotide sequence ID" value="NZ_CP013023.1"/>
</dbReference>
<proteinExistence type="predicted"/>
<dbReference type="OrthoDB" id="2677857at2"/>
<dbReference type="STRING" id="1616788.AR543_06760"/>
<keyword evidence="3" id="KW-1185">Reference proteome</keyword>
<accession>A0A172ZEZ6</accession>
<name>A0A172ZEZ6_9BACL</name>
<evidence type="ECO:0000259" key="1">
    <source>
        <dbReference type="Pfam" id="PF10057"/>
    </source>
</evidence>
<organism evidence="2 3">
    <name type="scientific">Paenibacillus bovis</name>
    <dbReference type="NCBI Taxonomy" id="1616788"/>
    <lineage>
        <taxon>Bacteria</taxon>
        <taxon>Bacillati</taxon>
        <taxon>Bacillota</taxon>
        <taxon>Bacilli</taxon>
        <taxon>Bacillales</taxon>
        <taxon>Paenibacillaceae</taxon>
        <taxon>Paenibacillus</taxon>
    </lineage>
</organism>
<dbReference type="AlphaFoldDB" id="A0A172ZEZ6"/>
<evidence type="ECO:0000313" key="2">
    <source>
        <dbReference type="EMBL" id="ANF95730.1"/>
    </source>
</evidence>
<evidence type="ECO:0000313" key="3">
    <source>
        <dbReference type="Proteomes" id="UP000078148"/>
    </source>
</evidence>
<dbReference type="Proteomes" id="UP000078148">
    <property type="component" value="Chromosome"/>
</dbReference>
<reference evidence="3" key="1">
    <citation type="submission" date="2015-10" db="EMBL/GenBank/DDBJ databases">
        <title>Genome of Paenibacillus bovis sp. nov.</title>
        <authorList>
            <person name="Wu Z."/>
            <person name="Gao C."/>
            <person name="Liu Z."/>
            <person name="Zheng H."/>
        </authorList>
    </citation>
    <scope>NUCLEOTIDE SEQUENCE [LARGE SCALE GENOMIC DNA]</scope>
    <source>
        <strain evidence="3">BD3526</strain>
    </source>
</reference>
<feature type="domain" description="Na+-translocating membrane potential-generating system MpsC" evidence="1">
    <location>
        <begin position="135"/>
        <end position="224"/>
    </location>
</feature>
<dbReference type="InterPro" id="IPR018745">
    <property type="entry name" value="MpsC"/>
</dbReference>
<dbReference type="EMBL" id="CP013023">
    <property type="protein sequence ID" value="ANF95730.1"/>
    <property type="molecule type" value="Genomic_DNA"/>
</dbReference>
<feature type="domain" description="Na+-translocating membrane potential-generating system MpsC" evidence="1">
    <location>
        <begin position="14"/>
        <end position="110"/>
    </location>
</feature>
<dbReference type="KEGG" id="pbv:AR543_06760"/>
<dbReference type="Pfam" id="PF10057">
    <property type="entry name" value="MpsC"/>
    <property type="match status" value="2"/>
</dbReference>
<gene>
    <name evidence="2" type="ORF">AR543_06760</name>
</gene>